<keyword evidence="3" id="KW-0539">Nucleus</keyword>
<comment type="similarity">
    <text evidence="3">Belongs to the eIF-6 family.</text>
</comment>
<keyword evidence="5" id="KW-1185">Reference proteome</keyword>
<evidence type="ECO:0000313" key="4">
    <source>
        <dbReference type="EMBL" id="GKT14676.1"/>
    </source>
</evidence>
<sequence length="247" mass="26680">MAQRVRYESSSEIGVYSLLTNTYCLMSDLAPPPFRAVFESELSGKIPIISTSVAECSIIGRLCCGNSHGLILPSTTKDSEFERIAAEMPENVKVVKSDEKYTALGNLIACNDSHAICSPILSESTVKLIEETLEVSVCTKLVAGESLVGTFCKVTNKGALVHPLTPIVEQRELAKIFGVSVRAGTVNAGSELVGSGLVACDDKVFVGTKTTGTEIEVIKEVFAIKEEMPDELMMDLDKAIEMEFFNE</sequence>
<dbReference type="HAMAP" id="MF_00032">
    <property type="entry name" value="eIF_6"/>
    <property type="match status" value="1"/>
</dbReference>
<evidence type="ECO:0000313" key="5">
    <source>
        <dbReference type="Proteomes" id="UP001057375"/>
    </source>
</evidence>
<comment type="subcellular location">
    <subcellularLocation>
        <location evidence="3">Cytoplasm</location>
    </subcellularLocation>
    <subcellularLocation>
        <location evidence="3">Nucleus</location>
        <location evidence="3">Nucleolus</location>
    </subcellularLocation>
    <text evidence="3">Shuttles between cytoplasm and nucleus/nucleolus.</text>
</comment>
<keyword evidence="1 3" id="KW-0396">Initiation factor</keyword>
<dbReference type="Proteomes" id="UP001057375">
    <property type="component" value="Unassembled WGS sequence"/>
</dbReference>
<dbReference type="SMART" id="SM00654">
    <property type="entry name" value="eIF6"/>
    <property type="match status" value="1"/>
</dbReference>
<keyword evidence="2 3" id="KW-0648">Protein biosynthesis</keyword>
<dbReference type="GO" id="GO:0003743">
    <property type="term" value="F:translation initiation factor activity"/>
    <property type="evidence" value="ECO:0007669"/>
    <property type="project" value="UniProtKB-KW"/>
</dbReference>
<comment type="caution">
    <text evidence="4">The sequence shown here is derived from an EMBL/GenBank/DDBJ whole genome shotgun (WGS) entry which is preliminary data.</text>
</comment>
<comment type="subunit">
    <text evidence="3">Monomer. Associates with the 60S ribosomal subunit.</text>
</comment>
<organism evidence="4 5">
    <name type="scientific">Aduncisulcus paluster</name>
    <dbReference type="NCBI Taxonomy" id="2918883"/>
    <lineage>
        <taxon>Eukaryota</taxon>
        <taxon>Metamonada</taxon>
        <taxon>Carpediemonas-like organisms</taxon>
        <taxon>Aduncisulcus</taxon>
    </lineage>
</organism>
<accession>A0ABQ5JRV4</accession>
<keyword evidence="3" id="KW-0963">Cytoplasm</keyword>
<comment type="function">
    <text evidence="3">Binds to the 60S ribosomal subunit and prevents its association with the 40S ribosomal subunit to form the 80S initiation complex in the cytoplasm. May also be involved in ribosome biogenesis.</text>
</comment>
<dbReference type="InterPro" id="IPR002769">
    <property type="entry name" value="eIF6"/>
</dbReference>
<dbReference type="Pfam" id="PF01912">
    <property type="entry name" value="eIF-6"/>
    <property type="match status" value="1"/>
</dbReference>
<evidence type="ECO:0000256" key="1">
    <source>
        <dbReference type="ARBA" id="ARBA00022540"/>
    </source>
</evidence>
<evidence type="ECO:0000256" key="2">
    <source>
        <dbReference type="ARBA" id="ARBA00022917"/>
    </source>
</evidence>
<dbReference type="PIRSF" id="PIRSF006413">
    <property type="entry name" value="IF-6"/>
    <property type="match status" value="1"/>
</dbReference>
<dbReference type="Gene3D" id="3.75.10.10">
    <property type="entry name" value="L-arginine/glycine Amidinotransferase, Chain A"/>
    <property type="match status" value="1"/>
</dbReference>
<dbReference type="PANTHER" id="PTHR10784">
    <property type="entry name" value="TRANSLATION INITIATION FACTOR 6"/>
    <property type="match status" value="1"/>
</dbReference>
<dbReference type="SUPFAM" id="SSF55909">
    <property type="entry name" value="Pentein"/>
    <property type="match status" value="1"/>
</dbReference>
<reference evidence="4" key="1">
    <citation type="submission" date="2022-03" db="EMBL/GenBank/DDBJ databases">
        <title>Draft genome sequence of Aduncisulcus paluster, a free-living microaerophilic Fornicata.</title>
        <authorList>
            <person name="Yuyama I."/>
            <person name="Kume K."/>
            <person name="Tamura T."/>
            <person name="Inagaki Y."/>
            <person name="Hashimoto T."/>
        </authorList>
    </citation>
    <scope>NUCLEOTIDE SEQUENCE</scope>
    <source>
        <strain evidence="4">NY0171</strain>
    </source>
</reference>
<name>A0ABQ5JRV4_9EUKA</name>
<dbReference type="EMBL" id="BQXS01011612">
    <property type="protein sequence ID" value="GKT14676.1"/>
    <property type="molecule type" value="Genomic_DNA"/>
</dbReference>
<gene>
    <name evidence="3" type="primary">EIF6</name>
    <name evidence="4" type="ORF">ADUPG1_010536</name>
</gene>
<proteinExistence type="inferred from homology"/>
<dbReference type="NCBIfam" id="TIGR00323">
    <property type="entry name" value="eIF-6"/>
    <property type="match status" value="1"/>
</dbReference>
<evidence type="ECO:0000256" key="3">
    <source>
        <dbReference type="HAMAP-Rule" id="MF_03132"/>
    </source>
</evidence>
<keyword evidence="3" id="KW-0690">Ribosome biogenesis</keyword>
<protein>
    <recommendedName>
        <fullName evidence="3">Eukaryotic translation initiation factor 6</fullName>
        <shortName evidence="3">eIF-6</shortName>
    </recommendedName>
</protein>